<dbReference type="Gene3D" id="3.40.50.150">
    <property type="entry name" value="Vaccinia Virus protein VP39"/>
    <property type="match status" value="1"/>
</dbReference>
<evidence type="ECO:0000313" key="3">
    <source>
        <dbReference type="EMBL" id="GAG65022.1"/>
    </source>
</evidence>
<dbReference type="InterPro" id="IPR029063">
    <property type="entry name" value="SAM-dependent_MTases_sf"/>
</dbReference>
<dbReference type="AlphaFoldDB" id="X1A4E2"/>
<protein>
    <recommendedName>
        <fullName evidence="2">Methyltransferase domain-containing protein</fullName>
    </recommendedName>
</protein>
<organism evidence="3">
    <name type="scientific">marine sediment metagenome</name>
    <dbReference type="NCBI Taxonomy" id="412755"/>
    <lineage>
        <taxon>unclassified sequences</taxon>
        <taxon>metagenomes</taxon>
        <taxon>ecological metagenomes</taxon>
    </lineage>
</organism>
<dbReference type="SUPFAM" id="SSF53335">
    <property type="entry name" value="S-adenosyl-L-methionine-dependent methyltransferases"/>
    <property type="match status" value="1"/>
</dbReference>
<evidence type="ECO:0000259" key="2">
    <source>
        <dbReference type="Pfam" id="PF13649"/>
    </source>
</evidence>
<dbReference type="EMBL" id="BART01000120">
    <property type="protein sequence ID" value="GAG65022.1"/>
    <property type="molecule type" value="Genomic_DNA"/>
</dbReference>
<reference evidence="3" key="1">
    <citation type="journal article" date="2014" name="Front. Microbiol.">
        <title>High frequency of phylogenetically diverse reductive dehalogenase-homologous genes in deep subseafloor sedimentary metagenomes.</title>
        <authorList>
            <person name="Kawai M."/>
            <person name="Futagami T."/>
            <person name="Toyoda A."/>
            <person name="Takaki Y."/>
            <person name="Nishi S."/>
            <person name="Hori S."/>
            <person name="Arai W."/>
            <person name="Tsubouchi T."/>
            <person name="Morono Y."/>
            <person name="Uchiyama I."/>
            <person name="Ito T."/>
            <person name="Fujiyama A."/>
            <person name="Inagaki F."/>
            <person name="Takami H."/>
        </authorList>
    </citation>
    <scope>NUCLEOTIDE SEQUENCE</scope>
    <source>
        <strain evidence="3">Expedition CK06-06</strain>
    </source>
</reference>
<dbReference type="InterPro" id="IPR041698">
    <property type="entry name" value="Methyltransf_25"/>
</dbReference>
<dbReference type="GO" id="GO:0016740">
    <property type="term" value="F:transferase activity"/>
    <property type="evidence" value="ECO:0007669"/>
    <property type="project" value="UniProtKB-KW"/>
</dbReference>
<keyword evidence="1" id="KW-0808">Transferase</keyword>
<accession>X1A4E2</accession>
<proteinExistence type="predicted"/>
<sequence>MKTSSRKDERRLYGDLAWTWPIISPVGNYIEETGLFSKLIKEHSKIEVKTLLHLGCGGGHNDYTFKKYFKVTSLDISEDMLSLAKKLNPEVNYKYGDMRTIRLEERFDVVTILDSINYIKAVENLQRTFITVYEHLKPGGVFLTFVEQITGQFKQNNTTCSTHSKGDVEITFVENDYDPDPTDTEYEATFIYFIRVGGKLEIYSDRHLCGIFKLKTWLKLLKELGFKVIQNKFKHSTFIKGESYPILICIKPL</sequence>
<comment type="caution">
    <text evidence="3">The sequence shown here is derived from an EMBL/GenBank/DDBJ whole genome shotgun (WGS) entry which is preliminary data.</text>
</comment>
<dbReference type="Gene3D" id="2.20.130.10">
    <property type="entry name" value="CAC2371-like domains"/>
    <property type="match status" value="1"/>
</dbReference>
<dbReference type="Pfam" id="PF13649">
    <property type="entry name" value="Methyltransf_25"/>
    <property type="match status" value="1"/>
</dbReference>
<dbReference type="PANTHER" id="PTHR43861">
    <property type="entry name" value="TRANS-ACONITATE 2-METHYLTRANSFERASE-RELATED"/>
    <property type="match status" value="1"/>
</dbReference>
<dbReference type="CDD" id="cd02440">
    <property type="entry name" value="AdoMet_MTases"/>
    <property type="match status" value="1"/>
</dbReference>
<gene>
    <name evidence="3" type="ORF">S01H4_00788</name>
</gene>
<name>X1A4E2_9ZZZZ</name>
<feature type="domain" description="Methyltransferase" evidence="2">
    <location>
        <begin position="52"/>
        <end position="140"/>
    </location>
</feature>
<evidence type="ECO:0000256" key="1">
    <source>
        <dbReference type="ARBA" id="ARBA00022679"/>
    </source>
</evidence>